<dbReference type="Pfam" id="PF03920">
    <property type="entry name" value="TLE_N"/>
    <property type="match status" value="1"/>
</dbReference>
<feature type="compositionally biased region" description="Low complexity" evidence="4">
    <location>
        <begin position="287"/>
        <end position="300"/>
    </location>
</feature>
<dbReference type="EMBL" id="KQ976401">
    <property type="protein sequence ID" value="KYM92360.1"/>
    <property type="molecule type" value="Genomic_DNA"/>
</dbReference>
<dbReference type="PANTHER" id="PTHR10814:SF21">
    <property type="entry name" value="PROTEIN GROUCHO"/>
    <property type="match status" value="1"/>
</dbReference>
<evidence type="ECO:0000313" key="7">
    <source>
        <dbReference type="Proteomes" id="UP000078540"/>
    </source>
</evidence>
<evidence type="ECO:0000256" key="3">
    <source>
        <dbReference type="ARBA" id="ARBA00023242"/>
    </source>
</evidence>
<organism evidence="6 7">
    <name type="scientific">Atta colombica</name>
    <dbReference type="NCBI Taxonomy" id="520822"/>
    <lineage>
        <taxon>Eukaryota</taxon>
        <taxon>Metazoa</taxon>
        <taxon>Ecdysozoa</taxon>
        <taxon>Arthropoda</taxon>
        <taxon>Hexapoda</taxon>
        <taxon>Insecta</taxon>
        <taxon>Pterygota</taxon>
        <taxon>Neoptera</taxon>
        <taxon>Endopterygota</taxon>
        <taxon>Hymenoptera</taxon>
        <taxon>Apocrita</taxon>
        <taxon>Aculeata</taxon>
        <taxon>Formicoidea</taxon>
        <taxon>Formicidae</taxon>
        <taxon>Myrmicinae</taxon>
        <taxon>Atta</taxon>
    </lineage>
</organism>
<dbReference type="GO" id="GO:0090090">
    <property type="term" value="P:negative regulation of canonical Wnt signaling pathway"/>
    <property type="evidence" value="ECO:0007669"/>
    <property type="project" value="TreeGrafter"/>
</dbReference>
<protein>
    <submittedName>
        <fullName evidence="6">Protein groucho</fullName>
    </submittedName>
</protein>
<keyword evidence="3" id="KW-0539">Nucleus</keyword>
<evidence type="ECO:0000256" key="4">
    <source>
        <dbReference type="SAM" id="MobiDB-lite"/>
    </source>
</evidence>
<evidence type="ECO:0000256" key="1">
    <source>
        <dbReference type="ARBA" id="ARBA00004123"/>
    </source>
</evidence>
<dbReference type="Proteomes" id="UP000078540">
    <property type="component" value="Unassembled WGS sequence"/>
</dbReference>
<evidence type="ECO:0000313" key="6">
    <source>
        <dbReference type="EMBL" id="KYM92360.1"/>
    </source>
</evidence>
<reference evidence="6 7" key="1">
    <citation type="submission" date="2015-09" db="EMBL/GenBank/DDBJ databases">
        <title>Atta colombica WGS genome.</title>
        <authorList>
            <person name="Nygaard S."/>
            <person name="Hu H."/>
            <person name="Boomsma J."/>
            <person name="Zhang G."/>
        </authorList>
    </citation>
    <scope>NUCLEOTIDE SEQUENCE [LARGE SCALE GENOMIC DNA]</scope>
    <source>
        <strain evidence="6">Treedump-2</strain>
        <tissue evidence="6">Whole body</tissue>
    </source>
</reference>
<feature type="domain" description="Groucho/TLE N-terminal Q-rich" evidence="5">
    <location>
        <begin position="57"/>
        <end position="169"/>
    </location>
</feature>
<dbReference type="GO" id="GO:0005667">
    <property type="term" value="C:transcription regulator complex"/>
    <property type="evidence" value="ECO:0007669"/>
    <property type="project" value="TreeGrafter"/>
</dbReference>
<comment type="similarity">
    <text evidence="2">Belongs to the WD repeat Groucho/TLE family.</text>
</comment>
<keyword evidence="7" id="KW-1185">Reference proteome</keyword>
<gene>
    <name evidence="6" type="ORF">ALC53_00815</name>
</gene>
<dbReference type="GO" id="GO:0003714">
    <property type="term" value="F:transcription corepressor activity"/>
    <property type="evidence" value="ECO:0007669"/>
    <property type="project" value="TreeGrafter"/>
</dbReference>
<dbReference type="AlphaFoldDB" id="A0A195BVR2"/>
<evidence type="ECO:0000256" key="2">
    <source>
        <dbReference type="ARBA" id="ARBA00005969"/>
    </source>
</evidence>
<feature type="compositionally biased region" description="Basic and acidic residues" evidence="4">
    <location>
        <begin position="212"/>
        <end position="235"/>
    </location>
</feature>
<feature type="compositionally biased region" description="Basic and acidic residues" evidence="4">
    <location>
        <begin position="243"/>
        <end position="265"/>
    </location>
</feature>
<dbReference type="STRING" id="520822.A0A195BVR2"/>
<sequence>MSIGVVESASHHMDTNTHAQSSFSLCIRGCGVRALLGCWDPLGSGGGGGSGGAAGGLKFTVADTCERIKEEFNFIQQQYHSLKLECEKLASEKTEMQRHYVMYYEMSYGLNVEMHKQTEIAKRLNAIIGQVLPFLAQEHQQQVANAVERAKQVTMSELNAIIGQQQQQGLQQLLQQIHAQQLPHDLAPPPHPAAAAAVQAQAQALLKPADLQQHRAAAETPEDRKPIALPDERLGHRSVSPPEKFRSRTPDLESDPKRRKEEKLGHVSTITGIDTILPPLSRAAATSSSSSSSSSSSLSSRCPDVLESIGNSIGLDVLHSILTI</sequence>
<comment type="subcellular location">
    <subcellularLocation>
        <location evidence="1">Nucleus</location>
    </subcellularLocation>
</comment>
<proteinExistence type="inferred from homology"/>
<evidence type="ECO:0000259" key="5">
    <source>
        <dbReference type="Pfam" id="PF03920"/>
    </source>
</evidence>
<feature type="region of interest" description="Disordered" evidence="4">
    <location>
        <begin position="212"/>
        <end position="302"/>
    </location>
</feature>
<accession>A0A195BVR2</accession>
<dbReference type="InterPro" id="IPR005617">
    <property type="entry name" value="Groucho/TLE_N"/>
</dbReference>
<dbReference type="InterPro" id="IPR009146">
    <property type="entry name" value="Groucho_enhance"/>
</dbReference>
<name>A0A195BVR2_9HYME</name>
<dbReference type="GO" id="GO:0005634">
    <property type="term" value="C:nucleus"/>
    <property type="evidence" value="ECO:0007669"/>
    <property type="project" value="UniProtKB-SubCell"/>
</dbReference>
<dbReference type="PANTHER" id="PTHR10814">
    <property type="entry name" value="TRANSDUCIN-LIKE ENHANCER PROTEIN"/>
    <property type="match status" value="1"/>
</dbReference>